<reference evidence="1 2" key="1">
    <citation type="submission" date="2023-08" db="EMBL/GenBank/DDBJ databases">
        <title>The whole genome sequence of Lysobacter yananisis.</title>
        <authorList>
            <person name="Sun H."/>
        </authorList>
    </citation>
    <scope>NUCLEOTIDE SEQUENCE [LARGE SCALE GENOMIC DNA]</scope>
    <source>
        <strain evidence="1 2">SNNU513</strain>
    </source>
</reference>
<dbReference type="Proteomes" id="UP001229313">
    <property type="component" value="Chromosome"/>
</dbReference>
<accession>A0ABY9PB82</accession>
<proteinExistence type="predicted"/>
<evidence type="ECO:0000313" key="2">
    <source>
        <dbReference type="Proteomes" id="UP001229313"/>
    </source>
</evidence>
<dbReference type="RefSeq" id="WP_250447859.1">
    <property type="nucleotide sequence ID" value="NZ_CP133568.1"/>
</dbReference>
<name>A0ABY9PB82_9GAMM</name>
<gene>
    <name evidence="1" type="ORF">RDV84_04720</name>
</gene>
<sequence length="180" mass="20572">MIQGAPPANVQADFPWPLTFEAFSFGVRCYNTLASNIIFDNHQFALDDEIDGASGQPRSADWKERWTASYIVMAEDMPPGPVEVRWTPLDGAERYAEIDLIRDIFPDQRVLHNVPKEDINEDWARFEGGKTSPPDILMEVNDRTINVYMSAHVLTKSFPIPGRDDVKSRWDLILAWTKTF</sequence>
<protein>
    <submittedName>
        <fullName evidence="1">Uncharacterized protein</fullName>
    </submittedName>
</protein>
<keyword evidence="2" id="KW-1185">Reference proteome</keyword>
<organism evidence="1 2">
    <name type="scientific">Lysobacter yananisis</name>
    <dbReference type="NCBI Taxonomy" id="1003114"/>
    <lineage>
        <taxon>Bacteria</taxon>
        <taxon>Pseudomonadati</taxon>
        <taxon>Pseudomonadota</taxon>
        <taxon>Gammaproteobacteria</taxon>
        <taxon>Lysobacterales</taxon>
        <taxon>Lysobacteraceae</taxon>
        <taxon>Lysobacter</taxon>
    </lineage>
</organism>
<evidence type="ECO:0000313" key="1">
    <source>
        <dbReference type="EMBL" id="WMT04156.1"/>
    </source>
</evidence>
<dbReference type="EMBL" id="CP133568">
    <property type="protein sequence ID" value="WMT04156.1"/>
    <property type="molecule type" value="Genomic_DNA"/>
</dbReference>